<evidence type="ECO:0000313" key="7">
    <source>
        <dbReference type="EMBL" id="KAL1530624.1"/>
    </source>
</evidence>
<keyword evidence="8" id="KW-1185">Reference proteome</keyword>
<feature type="transmembrane region" description="Helical" evidence="5">
    <location>
        <begin position="269"/>
        <end position="287"/>
    </location>
</feature>
<reference evidence="7 8" key="1">
    <citation type="journal article" date="2024" name="Science">
        <title>Giant polyketide synthase enzymes in the biosynthesis of giant marine polyether toxins.</title>
        <authorList>
            <person name="Fallon T.R."/>
            <person name="Shende V.V."/>
            <person name="Wierzbicki I.H."/>
            <person name="Pendleton A.L."/>
            <person name="Watervoot N.F."/>
            <person name="Auber R.P."/>
            <person name="Gonzalez D.J."/>
            <person name="Wisecaver J.H."/>
            <person name="Moore B.S."/>
        </authorList>
    </citation>
    <scope>NUCLEOTIDE SEQUENCE [LARGE SCALE GENOMIC DNA]</scope>
    <source>
        <strain evidence="7 8">12B1</strain>
    </source>
</reference>
<keyword evidence="4 5" id="KW-0472">Membrane</keyword>
<sequence length="323" mass="34817">MREAPITLRGWVLLCLLAVQFSVQPLLTRAFVAPACDKVLLVLLCELQKVALSFAILQTEPAPLRPAAFSRRARESLAAGVVPSLIYSVQNVAIQVGYQHTSALLFNLLNQTKIIFTAVMVYLFIGTRPMPQQVLALGLVLLAGVVLSLPPSHGDSAVDPMIFDFWFGVVPTLAASLLSGIATAWTQRVLTIGAQRNAYLYTLELSTYSSILLMSSLLWSNSGSISTVMTLFRRTFEASPLCWIPVLSNACGGLVAGQVIKHVGGVRRSFAVISGIMLTGILEWLVLGASISPRVWVCIPVVVGSIYLYATASASTQSKPKLQ</sequence>
<dbReference type="InterPro" id="IPR037185">
    <property type="entry name" value="EmrE-like"/>
</dbReference>
<evidence type="ECO:0000256" key="2">
    <source>
        <dbReference type="ARBA" id="ARBA00022692"/>
    </source>
</evidence>
<evidence type="ECO:0008006" key="9">
    <source>
        <dbReference type="Google" id="ProtNLM"/>
    </source>
</evidence>
<dbReference type="AlphaFoldDB" id="A0AB34K7Z8"/>
<comment type="caution">
    <text evidence="7">The sequence shown here is derived from an EMBL/GenBank/DDBJ whole genome shotgun (WGS) entry which is preliminary data.</text>
</comment>
<feature type="transmembrane region" description="Helical" evidence="5">
    <location>
        <begin position="165"/>
        <end position="186"/>
    </location>
</feature>
<dbReference type="GO" id="GO:0015165">
    <property type="term" value="F:pyrimidine nucleotide-sugar transmembrane transporter activity"/>
    <property type="evidence" value="ECO:0007669"/>
    <property type="project" value="InterPro"/>
</dbReference>
<feature type="chain" id="PRO_5044284303" description="Nucleotide-sugar transporter" evidence="6">
    <location>
        <begin position="31"/>
        <end position="323"/>
    </location>
</feature>
<protein>
    <recommendedName>
        <fullName evidence="9">Nucleotide-sugar transporter</fullName>
    </recommendedName>
</protein>
<dbReference type="GO" id="GO:0000139">
    <property type="term" value="C:Golgi membrane"/>
    <property type="evidence" value="ECO:0007669"/>
    <property type="project" value="InterPro"/>
</dbReference>
<dbReference type="PANTHER" id="PTHR10231">
    <property type="entry name" value="NUCLEOTIDE-SUGAR TRANSMEMBRANE TRANSPORTER"/>
    <property type="match status" value="1"/>
</dbReference>
<feature type="signal peptide" evidence="6">
    <location>
        <begin position="1"/>
        <end position="30"/>
    </location>
</feature>
<evidence type="ECO:0000313" key="8">
    <source>
        <dbReference type="Proteomes" id="UP001515480"/>
    </source>
</evidence>
<evidence type="ECO:0000256" key="4">
    <source>
        <dbReference type="ARBA" id="ARBA00023136"/>
    </source>
</evidence>
<gene>
    <name evidence="7" type="ORF">AB1Y20_001524</name>
</gene>
<feature type="transmembrane region" description="Helical" evidence="5">
    <location>
        <begin position="198"/>
        <end position="218"/>
    </location>
</feature>
<evidence type="ECO:0000256" key="6">
    <source>
        <dbReference type="SAM" id="SignalP"/>
    </source>
</evidence>
<organism evidence="7 8">
    <name type="scientific">Prymnesium parvum</name>
    <name type="common">Toxic golden alga</name>
    <dbReference type="NCBI Taxonomy" id="97485"/>
    <lineage>
        <taxon>Eukaryota</taxon>
        <taxon>Haptista</taxon>
        <taxon>Haptophyta</taxon>
        <taxon>Prymnesiophyceae</taxon>
        <taxon>Prymnesiales</taxon>
        <taxon>Prymnesiaceae</taxon>
        <taxon>Prymnesium</taxon>
    </lineage>
</organism>
<dbReference type="Pfam" id="PF04142">
    <property type="entry name" value="Nuc_sug_transp"/>
    <property type="match status" value="1"/>
</dbReference>
<comment type="subcellular location">
    <subcellularLocation>
        <location evidence="1">Membrane</location>
        <topology evidence="1">Multi-pass membrane protein</topology>
    </subcellularLocation>
</comment>
<feature type="transmembrane region" description="Helical" evidence="5">
    <location>
        <begin position="238"/>
        <end position="257"/>
    </location>
</feature>
<accession>A0AB34K7Z8</accession>
<name>A0AB34K7Z8_PRYPA</name>
<evidence type="ECO:0000256" key="3">
    <source>
        <dbReference type="ARBA" id="ARBA00022989"/>
    </source>
</evidence>
<dbReference type="Proteomes" id="UP001515480">
    <property type="component" value="Unassembled WGS sequence"/>
</dbReference>
<dbReference type="InterPro" id="IPR007271">
    <property type="entry name" value="Nuc_sug_transpt"/>
</dbReference>
<keyword evidence="6" id="KW-0732">Signal</keyword>
<feature type="transmembrane region" description="Helical" evidence="5">
    <location>
        <begin position="77"/>
        <end position="98"/>
    </location>
</feature>
<feature type="transmembrane region" description="Helical" evidence="5">
    <location>
        <begin position="134"/>
        <end position="153"/>
    </location>
</feature>
<feature type="transmembrane region" description="Helical" evidence="5">
    <location>
        <begin position="293"/>
        <end position="312"/>
    </location>
</feature>
<dbReference type="EMBL" id="JBGBPQ010000001">
    <property type="protein sequence ID" value="KAL1530624.1"/>
    <property type="molecule type" value="Genomic_DNA"/>
</dbReference>
<dbReference type="SUPFAM" id="SSF103481">
    <property type="entry name" value="Multidrug resistance efflux transporter EmrE"/>
    <property type="match status" value="1"/>
</dbReference>
<keyword evidence="2 5" id="KW-0812">Transmembrane</keyword>
<keyword evidence="3 5" id="KW-1133">Transmembrane helix</keyword>
<evidence type="ECO:0000256" key="1">
    <source>
        <dbReference type="ARBA" id="ARBA00004141"/>
    </source>
</evidence>
<proteinExistence type="predicted"/>
<evidence type="ECO:0000256" key="5">
    <source>
        <dbReference type="SAM" id="Phobius"/>
    </source>
</evidence>
<feature type="transmembrane region" description="Helical" evidence="5">
    <location>
        <begin position="104"/>
        <end position="125"/>
    </location>
</feature>